<dbReference type="SUPFAM" id="SSF52507">
    <property type="entry name" value="Homo-oligomeric flavin-containing Cys decarboxylases, HFCD"/>
    <property type="match status" value="1"/>
</dbReference>
<sequence length="272" mass="31012">MNMEEIIKSIVRQILPLINKKILIFISGGKVNAESLISTLSDFELIDYNIVMSEAAASVIDKRLIEKLKGRIIDSQDKLNETIRSSEFILIPILTRNTLSKVALGIEDNLITIGIARAIMLSKEIIAVRDSYDSQNSINISEGFSSNLAYNSMLSNHEKILDSFGVKFIDSSEFRETIQDKFYKSSLQPFDKKKVDIPERYTESNKKENIARQNKLIENKKEERIIFNSSILTVKDINHTLEDGVIRLNKGTIITPLAKDYIYNNNLRVEFC</sequence>
<dbReference type="AlphaFoldDB" id="A0A162SBD7"/>
<dbReference type="STRING" id="1121326.CLMAG_39280"/>
<dbReference type="InterPro" id="IPR036551">
    <property type="entry name" value="Flavin_trans-like"/>
</dbReference>
<dbReference type="RefSeq" id="WP_066626167.1">
    <property type="nucleotide sequence ID" value="NZ_FQXL01000032.1"/>
</dbReference>
<dbReference type="OrthoDB" id="1893356at2"/>
<accession>A0A162SBD7</accession>
<dbReference type="PATRIC" id="fig|1121326.3.peg.3975"/>
<reference evidence="2 3" key="1">
    <citation type="submission" date="2016-04" db="EMBL/GenBank/DDBJ databases">
        <title>Genome sequence of Clostridium magnum DSM 2767.</title>
        <authorList>
            <person name="Poehlein A."/>
            <person name="Uhlig R."/>
            <person name="Fischer R."/>
            <person name="Bahl H."/>
            <person name="Daniel R."/>
        </authorList>
    </citation>
    <scope>NUCLEOTIDE SEQUENCE [LARGE SCALE GENOMIC DNA]</scope>
    <source>
        <strain evidence="2 3">DSM 2767</strain>
    </source>
</reference>
<evidence type="ECO:0000313" key="3">
    <source>
        <dbReference type="Proteomes" id="UP000076603"/>
    </source>
</evidence>
<dbReference type="Proteomes" id="UP000076603">
    <property type="component" value="Unassembled WGS sequence"/>
</dbReference>
<dbReference type="Pfam" id="PF02441">
    <property type="entry name" value="Flavoprotein"/>
    <property type="match status" value="1"/>
</dbReference>
<evidence type="ECO:0000259" key="1">
    <source>
        <dbReference type="Pfam" id="PF02441"/>
    </source>
</evidence>
<keyword evidence="3" id="KW-1185">Reference proteome</keyword>
<feature type="domain" description="Flavoprotein" evidence="1">
    <location>
        <begin position="20"/>
        <end position="125"/>
    </location>
</feature>
<protein>
    <submittedName>
        <fullName evidence="2">Flavoprotein</fullName>
    </submittedName>
</protein>
<evidence type="ECO:0000313" key="2">
    <source>
        <dbReference type="EMBL" id="KZL91017.1"/>
    </source>
</evidence>
<gene>
    <name evidence="2" type="ORF">CLMAG_39280</name>
</gene>
<name>A0A162SBD7_9CLOT</name>
<organism evidence="2 3">
    <name type="scientific">Clostridium magnum DSM 2767</name>
    <dbReference type="NCBI Taxonomy" id="1121326"/>
    <lineage>
        <taxon>Bacteria</taxon>
        <taxon>Bacillati</taxon>
        <taxon>Bacillota</taxon>
        <taxon>Clostridia</taxon>
        <taxon>Eubacteriales</taxon>
        <taxon>Clostridiaceae</taxon>
        <taxon>Clostridium</taxon>
    </lineage>
</organism>
<dbReference type="EMBL" id="LWAE01000004">
    <property type="protein sequence ID" value="KZL91017.1"/>
    <property type="molecule type" value="Genomic_DNA"/>
</dbReference>
<dbReference type="InterPro" id="IPR003382">
    <property type="entry name" value="Flavoprotein"/>
</dbReference>
<dbReference type="GO" id="GO:0003824">
    <property type="term" value="F:catalytic activity"/>
    <property type="evidence" value="ECO:0007669"/>
    <property type="project" value="InterPro"/>
</dbReference>
<dbReference type="Gene3D" id="3.40.50.1950">
    <property type="entry name" value="Flavin prenyltransferase-like"/>
    <property type="match status" value="1"/>
</dbReference>
<proteinExistence type="predicted"/>
<comment type="caution">
    <text evidence="2">The sequence shown here is derived from an EMBL/GenBank/DDBJ whole genome shotgun (WGS) entry which is preliminary data.</text>
</comment>